<dbReference type="Proteomes" id="UP000826656">
    <property type="component" value="Unassembled WGS sequence"/>
</dbReference>
<gene>
    <name evidence="1" type="ORF">KY290_014253</name>
</gene>
<comment type="caution">
    <text evidence="1">The sequence shown here is derived from an EMBL/GenBank/DDBJ whole genome shotgun (WGS) entry which is preliminary data.</text>
</comment>
<name>A0ABQ7VP39_SOLTU</name>
<evidence type="ECO:0000313" key="2">
    <source>
        <dbReference type="Proteomes" id="UP000826656"/>
    </source>
</evidence>
<dbReference type="EMBL" id="JAIVGD010000011">
    <property type="protein sequence ID" value="KAH0770272.1"/>
    <property type="molecule type" value="Genomic_DNA"/>
</dbReference>
<keyword evidence="2" id="KW-1185">Reference proteome</keyword>
<accession>A0ABQ7VP39</accession>
<sequence>MVFTHKFTSSVVPPSKTKSSVGSPTFSLRTVLLLLRTTNPKTALLERRRADYCARRHGLSQKLLPPHSSLATSAEEQLIQCDSAYEIGSTSTTCNDHSNLLHLQPTVKERRESNGLLE</sequence>
<protein>
    <submittedName>
        <fullName evidence="1">Uncharacterized protein</fullName>
    </submittedName>
</protein>
<proteinExistence type="predicted"/>
<reference evidence="1 2" key="1">
    <citation type="journal article" date="2021" name="bioRxiv">
        <title>Chromosome-scale and haplotype-resolved genome assembly of a tetraploid potato cultivar.</title>
        <authorList>
            <person name="Sun H."/>
            <person name="Jiao W.-B."/>
            <person name="Krause K."/>
            <person name="Campoy J.A."/>
            <person name="Goel M."/>
            <person name="Folz-Donahue K."/>
            <person name="Kukat C."/>
            <person name="Huettel B."/>
            <person name="Schneeberger K."/>
        </authorList>
    </citation>
    <scope>NUCLEOTIDE SEQUENCE [LARGE SCALE GENOMIC DNA]</scope>
    <source>
        <strain evidence="1">SolTubOtavaFocal</strain>
        <tissue evidence="1">Leaves</tissue>
    </source>
</reference>
<organism evidence="1 2">
    <name type="scientific">Solanum tuberosum</name>
    <name type="common">Potato</name>
    <dbReference type="NCBI Taxonomy" id="4113"/>
    <lineage>
        <taxon>Eukaryota</taxon>
        <taxon>Viridiplantae</taxon>
        <taxon>Streptophyta</taxon>
        <taxon>Embryophyta</taxon>
        <taxon>Tracheophyta</taxon>
        <taxon>Spermatophyta</taxon>
        <taxon>Magnoliopsida</taxon>
        <taxon>eudicotyledons</taxon>
        <taxon>Gunneridae</taxon>
        <taxon>Pentapetalae</taxon>
        <taxon>asterids</taxon>
        <taxon>lamiids</taxon>
        <taxon>Solanales</taxon>
        <taxon>Solanaceae</taxon>
        <taxon>Solanoideae</taxon>
        <taxon>Solaneae</taxon>
        <taxon>Solanum</taxon>
    </lineage>
</organism>
<evidence type="ECO:0000313" key="1">
    <source>
        <dbReference type="EMBL" id="KAH0770272.1"/>
    </source>
</evidence>